<dbReference type="GO" id="GO:0044175">
    <property type="term" value="C:host cell endosome membrane"/>
    <property type="evidence" value="ECO:0007669"/>
    <property type="project" value="UniProtKB-SubCell"/>
</dbReference>
<evidence type="ECO:0000256" key="29">
    <source>
        <dbReference type="ARBA" id="ARBA00023280"/>
    </source>
</evidence>
<feature type="region of interest" description="Immunosuppression" evidence="32">
    <location>
        <begin position="575"/>
        <end position="593"/>
    </location>
</feature>
<keyword evidence="29 32" id="KW-0899">Viral immunoevasion</keyword>
<comment type="miscellaneous">
    <text evidence="32">Inhibitors targeting HIV-1 viral envelope proteins are used as antiretroviral drugs. Attachment of virions to the cell surface via non-specific interactions and CD4 binding can be blocked by inhibitors that include cyanovirin-N, cyclotriazadisulfonamide analogs, PRO 2000, TNX 355 and PRO 542. In addition, BMS 806 can block CD4-induced conformational changes. Env interactions with the coreceptor molecules can be targeted by CCR5 antagonists including SCH-D, maraviroc (UK 427857) and aplaviroc (GW 873140), and the CXCR4 antagonist AMD 070. Fusion of viral and cellular membranes can be inhibited by peptides such as enfuvirtide and tifuvirtide (T 1249). Resistance to inhibitors associated with mutations in Env are observed. Most of the time, single mutations confer only a modest reduction in drug susceptibility. Combination of several mutations is usually required to develop a high-level drug resistance.</text>
</comment>
<evidence type="ECO:0000256" key="26">
    <source>
        <dbReference type="ARBA" id="ARBA00023139"/>
    </source>
</evidence>
<evidence type="ECO:0000256" key="7">
    <source>
        <dbReference type="ARBA" id="ARBA00022506"/>
    </source>
</evidence>
<evidence type="ECO:0000256" key="2">
    <source>
        <dbReference type="ARBA" id="ARBA00004433"/>
    </source>
</evidence>
<evidence type="ECO:0000313" key="36">
    <source>
        <dbReference type="EMBL" id="ADM30741.1"/>
    </source>
</evidence>
<dbReference type="GO" id="GO:0005198">
    <property type="term" value="F:structural molecule activity"/>
    <property type="evidence" value="ECO:0007669"/>
    <property type="project" value="UniProtKB-UniRule"/>
</dbReference>
<keyword evidence="24 32" id="KW-0175">Coiled coil</keyword>
<keyword evidence="11 32" id="KW-0945">Host-virus interaction</keyword>
<keyword evidence="31 32" id="KW-1160">Virus entry into host cell</keyword>
<dbReference type="GO" id="GO:0052031">
    <property type="term" value="P:symbiont-mediated perturbation of host defense response"/>
    <property type="evidence" value="ECO:0007669"/>
    <property type="project" value="UniProtKB-UniRule"/>
</dbReference>
<comment type="function">
    <text evidence="32">Envelope glycoprotein gp160: Oligomerizes in the host endoplasmic reticulum into predominantly trimers. In a second time, gp160 transits in the host Golgi, where glycosylation is completed. The precursor is then proteolytically cleaved in the trans-Golgi and thereby activated by cellular furin or furin-like proteases to produce gp120 and gp41.</text>
</comment>
<comment type="function">
    <text evidence="32">Surface protein gp120: Attaches the virus to the host lymphoid cell by binding to the primary receptor CD4. This interaction induces a structural rearrangement creating a high affinity binding site for a chemokine coreceptor like CXCR4 and/or CCR5. Acts as a ligand for CD209/DC-SIGN and CLEC4M/DC-SIGNR, which are respectively found on dendritic cells (DCs), and on endothelial cells of liver sinusoids and lymph node sinuses. These interactions allow capture of viral particles at mucosal surfaces by these cells and subsequent transmission to permissive cells. HIV subverts the migration properties of dendritic cells to gain access to CD4+ T-cells in lymph nodes. Virus transmission to permissive T-cells occurs either in trans (without DCs infection, through viral capture and transmission), or in cis (following DCs productive infection, through the usual CD4-gp120 interaction), thereby inducing a robust infection. In trans infection, bound virions remain infectious over days and it is proposed that they are not degraded, but protected in non-lysosomal acidic organelles within the DCs close to the cell membrane thus contributing to the viral infectious potential during DCs' migration from the periphery to the lymphoid tissues. On arrival at lymphoid tissues, intact virions recycle back to DCs' cell surface allowing virus transmission to CD4+ T-cells.</text>
</comment>
<feature type="domain" description="Human immunodeficiency virus 1 envelope glycoprotein Gp120" evidence="34">
    <location>
        <begin position="33"/>
        <end position="512"/>
    </location>
</feature>
<comment type="subunit">
    <text evidence="32">The mature envelope protein (Env) consists of a homotrimer of non-covalently associated gp120-gp41 heterodimers. The resulting complex protrudes from the virus surface as a spike. There seems to be as few as 10 spikes on the average virion. Surface protein gp120 interacts with host CD4, CCR5 and CXCR4. Gp120 also interacts with the C-type lectins CD209/DC-SIGN and CLEC4M/DC-SIGNR (collectively referred to as DC-SIGN(R)). Gp120 and gp41 interact with GalCer. Gp120 interacts with host ITGA4/ITGB7 complex; on CD4+ T-cells, this interaction results in rapid activation of integrin ITGAL/LFA-1, which facilitates efficient cell-to-cell spreading of HIV-1. Gp120 interacts with cell-associated heparan sulfate; this interaction increases virus infectivity on permissive cells and may be involved in infection of CD4- cells.</text>
</comment>
<evidence type="ECO:0000256" key="15">
    <source>
        <dbReference type="ARBA" id="ARBA00022703"/>
    </source>
</evidence>
<evidence type="ECO:0000256" key="20">
    <source>
        <dbReference type="ARBA" id="ARBA00022879"/>
    </source>
</evidence>
<feature type="region of interest" description="MPER; binding to GalCer" evidence="32">
    <location>
        <begin position="663"/>
        <end position="684"/>
    </location>
</feature>
<feature type="region of interest" description="V1" evidence="32">
    <location>
        <begin position="130"/>
        <end position="155"/>
    </location>
</feature>
<comment type="similarity">
    <text evidence="32">Belongs to the HIV-1 env protein family.</text>
</comment>
<keyword evidence="13 32" id="KW-0165">Cleavage on pair of basic residues</keyword>
<comment type="domain">
    <text evidence="32">The membrane proximal external region (MPER) present in gp41 is a tryptophan-rich region recognized by the antibodies 2F5, Z13, and 4E10. MPER seems to play a role in fusion.</text>
</comment>
<dbReference type="Gene3D" id="1.10.287.210">
    <property type="match status" value="1"/>
</dbReference>
<sequence>MRVRGTMRNYQQWWTWGILGFWMLMICSVGGNLWVTVYYGVPVWKEAKTTLFCASDAKAYEREVHNIWATHACVPTDPNPQEMLLENVTENFNMWENDMVDQMHEDIISLWDQSLKPCVKLTPLCVTLNCREVNVTNNTNIFNIGNNSIDKEMRNCSFNITTEIRDKEKNEYALFYRPDIVSLKGNENDTEYRLINCNTSTMTQACPKVSFEPIPIHYCTPAGYAILKCNNETFNGTGPCNNVSTVQCTHGIKPVVSTQLLLNGSLAEGEIIIRSKNLTDNAKTIIVHLNESVIINCTRPGNNTRKSMRIGPGQTFYATGDIIGDIKQAHCNISGEEWNKTLQRVSNKLREHFLNKTTIKFAPSSGGDPEITTHSFNCRGEFFYCNTSGLFNRTYIYNSDGTYNSSYNSNSSSIITLQCRIKQIINMWQGVGRAMYAPPIAGNITCISNITGLLLVRDGGNTNRTEEIFRPEGGDMRDNWRSELYKYKVVEIKPLGIAPTKARRRLVEREKRAVGIGAVFLGFLGAAGSTMGAASITLTVQARQLLSGIVQQQSNLLRAIEAQQHMLQLTVWGIKQLQTRVLAIERYLKDQQLLGIWGCSGKLICTTDVPWNSSWSNRSLEDIWDNMTWMQWDREINNYTSTIYRLLEDSQNQQEKNEKDLLALDSWNSLWSWFSISNWLWYIRIFIMIVGGLIGLRIIFAVLSIVNRVRQGYSPLSFQTLPPNPRELDRLRGIEEGGGEQDRGRSIRLVNGFLALAWDDLRSLCLFSYHRLRDFILIVARAVELLGQRGWEALKYLGSLVQYWGLELKKSAISLLDTIAIAVAEGTDRIIEAIQRICRAICNIPRRIRQGFEAALQ</sequence>
<evidence type="ECO:0000259" key="35">
    <source>
        <dbReference type="Pfam" id="PF00517"/>
    </source>
</evidence>
<feature type="transmembrane region" description="Helical" evidence="33">
    <location>
        <begin position="513"/>
        <end position="536"/>
    </location>
</feature>
<feature type="transmembrane region" description="Helical" evidence="33">
    <location>
        <begin position="20"/>
        <end position="41"/>
    </location>
</feature>
<comment type="miscellaneous">
    <text evidence="32">HIV-1 lineages are divided in three main groups, M (for Major), O (for Outlier), and N (for New, or Non-M, Non-O). The vast majority of strains found worldwide belong to the group M. Group O seems to be endemic to and largely confined to Cameroon and neighboring countries in West Central Africa, where these viruses represent a small minority of HIV-1 strains. The group N is represented by a limited number of isolates from Cameroonian persons. The group M is further subdivided in 9 clades or subtypes (A to D, F to H, J and K).</text>
</comment>
<evidence type="ECO:0000256" key="4">
    <source>
        <dbReference type="ARBA" id="ARBA00004563"/>
    </source>
</evidence>
<dbReference type="FunFam" id="1.10.287.210:FF:000001">
    <property type="entry name" value="Envelope glycoprotein gp160"/>
    <property type="match status" value="1"/>
</dbReference>
<dbReference type="GO" id="GO:0016020">
    <property type="term" value="C:membrane"/>
    <property type="evidence" value="ECO:0007669"/>
    <property type="project" value="UniProtKB-UniRule"/>
</dbReference>
<name>E1AEX3_HV1</name>
<keyword evidence="25 32" id="KW-0472">Membrane</keyword>
<comment type="PTM">
    <text evidence="32">Highly glycosylated by host. The high number of glycan on the protein is reffered to as 'glycan shield' because it contributes to hide protein sequence from adaptive immune system.</text>
</comment>
<feature type="region of interest" description="Fusion peptide" evidence="32">
    <location>
        <begin position="513"/>
        <end position="533"/>
    </location>
</feature>
<keyword evidence="28 32" id="KW-0325">Glycoprotein</keyword>
<keyword evidence="14 32" id="KW-0812">Transmembrane</keyword>
<dbReference type="InterPro" id="IPR000777">
    <property type="entry name" value="HIV1_Gp120"/>
</dbReference>
<dbReference type="GO" id="GO:0019082">
    <property type="term" value="P:viral protein processing"/>
    <property type="evidence" value="ECO:0007669"/>
    <property type="project" value="UniProtKB-UniRule"/>
</dbReference>
<keyword evidence="17 32" id="KW-1161">Viral attachment to host cell</keyword>
<feature type="disulfide bond" evidence="32">
    <location>
        <begin position="599"/>
        <end position="605"/>
    </location>
</feature>
<dbReference type="GO" id="GO:0075512">
    <property type="term" value="P:clathrin-dependent endocytosis of virus by host cell"/>
    <property type="evidence" value="ECO:0007669"/>
    <property type="project" value="UniProtKB-UniRule"/>
</dbReference>
<evidence type="ECO:0000256" key="18">
    <source>
        <dbReference type="ARBA" id="ARBA00022844"/>
    </source>
</evidence>
<feature type="region of interest" description="CD4-binding loop" evidence="32">
    <location>
        <begin position="364"/>
        <end position="374"/>
    </location>
</feature>
<comment type="domain">
    <text evidence="32">The YXXL motif is involved in determining the exact site of viral release at the surface of infected mononuclear cells and promotes endocytosis. YXXL and di-leucine endocytosis motifs interact directly or indirectly with the clathrin adapter complexes, opperate independently, and their activities are not additive.</text>
</comment>
<dbReference type="GO" id="GO:0019031">
    <property type="term" value="C:viral envelope"/>
    <property type="evidence" value="ECO:0007669"/>
    <property type="project" value="UniProtKB-KW"/>
</dbReference>
<keyword evidence="21 32" id="KW-1164">Virus endocytosis by host</keyword>
<accession>E1AEX3</accession>
<comment type="caution">
    <text evidence="32 33">Lacks conserved residue(s) required for the propagation of feature annotation.</text>
</comment>
<comment type="domain">
    <text evidence="32">Some of the most genetically diverse regions of the viral genome are present in Env. They are called variable regions 1 through 5 (V1 through V5). Coreceptor usage of gp120 is determined mainly by the primary structure of the third variable region (V3) in the outer domain of gp120. The sequence of V3 determines which coreceptor, CCR5 and/or CXCR4 (corresponding to R5/macrophage, X4/T cell and R5X4/T cell and macrophage tropism), is used to trigger the fusion potential of the Env complex, and hence which cells the virus can infect. Binding to CCR5 involves a region adjacent in addition to V3.</text>
</comment>
<keyword evidence="12 32" id="KW-1162">Viral penetration into host cytoplasm</keyword>
<evidence type="ECO:0000256" key="6">
    <source>
        <dbReference type="ARBA" id="ARBA00004650"/>
    </source>
</evidence>
<comment type="function">
    <text evidence="32">Transmembrane protein gp41: Acts as a class I viral fusion protein. Under the current model, the protein has at least 3 conformational states: pre-fusion native state, pre-hairpin intermediate state, and post-fusion hairpin state. During fusion of viral and target intracellular membranes, the coiled coil regions (heptad repeats) assume a trimer-of-hairpins structure, positioning the fusion peptide in close proximity to the C-terminal region of the ectodomain. The formation of this structure appears to drive apposition and subsequent fusion of viral and target cell membranes. Complete fusion occurs in host cell endosomes and is dynamin-dependent, however some lipid transfer might occur at the plasma membrane. The virus undergoes clathrin-dependent internalization long before endosomal fusion, thus minimizing the surface exposure of conserved viral epitopes during fusion and reducing the efficacy of inhibitors targeting these epitopes. Membranes fusion leads to delivery of the nucleocapsid into the cytoplasm.</text>
</comment>
<dbReference type="GO" id="GO:1903908">
    <property type="term" value="P:positive regulation of plasma membrane raft polarization"/>
    <property type="evidence" value="ECO:0007669"/>
    <property type="project" value="UniProtKB-UniRule"/>
</dbReference>
<feature type="disulfide bond" evidence="32">
    <location>
        <begin position="229"/>
        <end position="240"/>
    </location>
</feature>
<keyword evidence="16 32" id="KW-0732">Signal</keyword>
<dbReference type="SUPFAM" id="SSF58069">
    <property type="entry name" value="Virus ectodomain"/>
    <property type="match status" value="1"/>
</dbReference>
<keyword evidence="15 32" id="KW-0053">Apoptosis</keyword>
<dbReference type="Gene3D" id="1.20.5.490">
    <property type="entry name" value="Single helix bin"/>
    <property type="match status" value="1"/>
</dbReference>
<feature type="lipid moiety-binding region" description="S-palmitoyl cysteine; by host" evidence="32">
    <location>
        <position position="765"/>
    </location>
</feature>
<keyword evidence="20 32" id="KW-0261">Viral envelope protein</keyword>
<reference evidence="36" key="1">
    <citation type="journal article" date="2010" name="PLoS Pathog.">
        <title>HIV-1 Populations in Semen Arise through Multiple Mechanisms.</title>
        <authorList>
            <consortium name="Center for HIV/AIDS Vaccine Immunology"/>
            <person name="Anderson J.A."/>
            <person name="Ping L.H."/>
            <person name="Dibben O."/>
            <person name="Jabara C.B."/>
            <person name="Arney L."/>
            <person name="Kincer L."/>
            <person name="Tang Y."/>
            <person name="Hobbs M."/>
            <person name="Hoffman I."/>
            <person name="Kazembe P."/>
            <person name="Jones C.D."/>
            <person name="Borrow P."/>
            <person name="Fiscus S."/>
            <person name="Cohen M.S."/>
            <person name="Swanstrom R."/>
        </authorList>
    </citation>
    <scope>NUCLEOTIDE SEQUENCE</scope>
    <source>
        <strain evidence="36">C070_2C7_2B</strain>
    </source>
</reference>
<feature type="site" description="Cleavage; by host furin" evidence="32">
    <location>
        <begin position="512"/>
        <end position="513"/>
    </location>
</feature>
<evidence type="ECO:0000256" key="3">
    <source>
        <dbReference type="ARBA" id="ARBA00004505"/>
    </source>
</evidence>
<keyword evidence="30 32" id="KW-0449">Lipoprotein</keyword>
<feature type="lipid moiety-binding region" description="S-palmitoyl cysteine; by host" evidence="32">
    <location>
        <position position="838"/>
    </location>
</feature>
<dbReference type="InterPro" id="IPR037527">
    <property type="entry name" value="Gp160"/>
</dbReference>
<evidence type="ECO:0000256" key="22">
    <source>
        <dbReference type="ARBA" id="ARBA00022989"/>
    </source>
</evidence>
<comment type="subcellular location">
    <molecule>Surface protein gp120</molecule>
    <subcellularLocation>
        <location evidence="32">Virion membrane</location>
        <topology evidence="32">Peripheral membrane protein</topology>
    </subcellularLocation>
    <subcellularLocation>
        <location evidence="32">Host cell membrane</location>
        <topology evidence="32">Peripheral membrane protein</topology>
    </subcellularLocation>
    <subcellularLocation>
        <location evidence="32">Host endosome membrane</location>
        <topology evidence="32">Single-pass type I membrane protein</topology>
    </subcellularLocation>
    <text evidence="32">The surface protein is not anchored to the viral envelope, but associates with the extravirion surface through its binding to TM. It is probably concentrated at the site of budding and incorporated into the virions possibly by contacts between the cytoplasmic tail of Env and the N-terminus of Gag.</text>
</comment>
<feature type="region of interest" description="V5" evidence="32">
    <location>
        <begin position="462"/>
        <end position="472"/>
    </location>
</feature>
<organism evidence="36">
    <name type="scientific">Human immunodeficiency virus type 1</name>
    <name type="common">HIV-1</name>
    <dbReference type="NCBI Taxonomy" id="11676"/>
    <lineage>
        <taxon>Viruses</taxon>
        <taxon>Riboviria</taxon>
        <taxon>Pararnavirae</taxon>
        <taxon>Artverviricota</taxon>
        <taxon>Revtraviricetes</taxon>
        <taxon>Ortervirales</taxon>
        <taxon>Retroviridae</taxon>
        <taxon>Orthoretrovirinae</taxon>
        <taxon>Lentivirus</taxon>
        <taxon>Lentivirus humimdef1</taxon>
    </lineage>
</organism>
<evidence type="ECO:0000256" key="13">
    <source>
        <dbReference type="ARBA" id="ARBA00022685"/>
    </source>
</evidence>
<feature type="transmembrane region" description="Helical" evidence="33">
    <location>
        <begin position="679"/>
        <end position="706"/>
    </location>
</feature>
<dbReference type="Pfam" id="PF00516">
    <property type="entry name" value="GP120"/>
    <property type="match status" value="1"/>
</dbReference>
<comment type="domain">
    <text evidence="32">The CD4-binding region is targeted by the antibody b12.</text>
</comment>
<comment type="subcellular location">
    <molecule>Transmembrane protein gp41</molecule>
    <subcellularLocation>
        <location evidence="32">Virion membrane</location>
        <topology evidence="32">Single-pass type I membrane protein</topology>
    </subcellularLocation>
    <subcellularLocation>
        <location evidence="32">Host cell membrane</location>
        <topology evidence="32">Single-pass type I membrane protein</topology>
    </subcellularLocation>
    <subcellularLocation>
        <location evidence="32">Host endosome membrane</location>
        <topology evidence="32">Single-pass type I membrane protein</topology>
    </subcellularLocation>
    <text evidence="32">It is probably concentrated at the site of budding and incorporated into the virions possibly by contacts between the cytoplasmic tail of Env and the N-terminus of Gag.</text>
</comment>
<evidence type="ECO:0000256" key="12">
    <source>
        <dbReference type="ARBA" id="ARBA00022595"/>
    </source>
</evidence>
<dbReference type="InterPro" id="IPR000328">
    <property type="entry name" value="GP41-like"/>
</dbReference>
<keyword evidence="10 32" id="KW-1165">Clathrin-mediated endocytosis of virus by host</keyword>
<keyword evidence="22 32" id="KW-1133">Transmembrane helix</keyword>
<gene>
    <name evidence="32 36" type="primary">env</name>
</gene>
<evidence type="ECO:0000256" key="23">
    <source>
        <dbReference type="ARBA" id="ARBA00023046"/>
    </source>
</evidence>
<keyword evidence="26 32" id="KW-0564">Palmitate</keyword>
<dbReference type="HAMAP" id="MF_04083">
    <property type="entry name" value="HIV_ENV"/>
    <property type="match status" value="1"/>
</dbReference>
<keyword evidence="27 32" id="KW-1015">Disulfide bond</keyword>
<evidence type="ECO:0000256" key="5">
    <source>
        <dbReference type="ARBA" id="ARBA00004578"/>
    </source>
</evidence>
<feature type="chain" id="PRO_5023520696" description="Transmembrane protein gp41" evidence="32">
    <location>
        <begin position="513"/>
        <end position="857"/>
    </location>
</feature>
<feature type="domain" description="Retroviral envelope protein GP41-like" evidence="35">
    <location>
        <begin position="531"/>
        <end position="722"/>
    </location>
</feature>
<evidence type="ECO:0000256" key="8">
    <source>
        <dbReference type="ARBA" id="ARBA00022510"/>
    </source>
</evidence>
<evidence type="ECO:0000256" key="27">
    <source>
        <dbReference type="ARBA" id="ARBA00023157"/>
    </source>
</evidence>
<evidence type="ECO:0000256" key="24">
    <source>
        <dbReference type="ARBA" id="ARBA00023054"/>
    </source>
</evidence>
<keyword evidence="18 32" id="KW-0946">Virion</keyword>
<keyword evidence="8 32" id="KW-1170">Fusion of virus membrane with host endosomal membrane</keyword>
<keyword evidence="19 32" id="KW-1043">Host membrane</keyword>
<comment type="PTM">
    <text evidence="32">Specific enzymatic cleavages in vivo yield mature proteins. Envelope glycoproteins are synthesized as a inactive precursor that is heavily N-glycosylated and processed likely by host cell furin in the Golgi to yield the mature SU and TM proteins. The cleavage site between SU and TM requires the minimal sequence [KR]-X-[KR]-R. About 2 of the 9 disulfide bonds of gp41 are reduced by P4HB/PDI, following binding to CD4 receptor.</text>
</comment>
<dbReference type="GO" id="GO:0055036">
    <property type="term" value="C:virion membrane"/>
    <property type="evidence" value="ECO:0007669"/>
    <property type="project" value="UniProtKB-SubCell"/>
</dbReference>
<keyword evidence="9 32" id="KW-1032">Host cell membrane</keyword>
<reference evidence="36" key="2">
    <citation type="submission" date="2010-07" db="EMBL/GenBank/DDBJ databases">
        <authorList>
            <person name="Anderson J."/>
            <person name="Ping L.-H."/>
            <person name="Dibben O."/>
            <person name="Jabara C."/>
            <person name="Arney L."/>
            <person name="Kincer L."/>
            <person name="Tang Y."/>
            <person name="Hobbs M."/>
            <person name="Hoffman I."/>
            <person name="Kazembe P."/>
            <person name="Jones C."/>
            <person name="Borrow P."/>
            <person name="Fiscus S."/>
            <person name="Cohen M."/>
            <person name="Swanstrom R."/>
        </authorList>
    </citation>
    <scope>NUCLEOTIDE SEQUENCE</scope>
    <source>
        <strain evidence="36">C070_2C7_2B</strain>
    </source>
</reference>
<organismHost>
    <name type="scientific">Homo sapiens</name>
    <name type="common">Human</name>
    <dbReference type="NCBI Taxonomy" id="9606"/>
</organismHost>
<evidence type="ECO:0000259" key="34">
    <source>
        <dbReference type="Pfam" id="PF00516"/>
    </source>
</evidence>
<dbReference type="GO" id="GO:0019064">
    <property type="term" value="P:fusion of virus membrane with host plasma membrane"/>
    <property type="evidence" value="ECO:0007669"/>
    <property type="project" value="UniProtKB-UniRule"/>
</dbReference>
<evidence type="ECO:0000256" key="30">
    <source>
        <dbReference type="ARBA" id="ARBA00023288"/>
    </source>
</evidence>
<dbReference type="FunFam" id="2.170.40.20:FF:000003">
    <property type="entry name" value="Envelope glycoprotein gp160"/>
    <property type="match status" value="1"/>
</dbReference>
<evidence type="ECO:0000256" key="17">
    <source>
        <dbReference type="ARBA" id="ARBA00022804"/>
    </source>
</evidence>
<dbReference type="Pfam" id="PF00517">
    <property type="entry name" value="GP41"/>
    <property type="match status" value="1"/>
</dbReference>
<dbReference type="InterPro" id="IPR036377">
    <property type="entry name" value="Gp120_core_sf"/>
</dbReference>
<evidence type="ECO:0000256" key="1">
    <source>
        <dbReference type="ARBA" id="ARBA00004402"/>
    </source>
</evidence>
<dbReference type="Gene3D" id="2.170.40.20">
    <property type="entry name" value="Human immunodeficiency virus 1, Gp160, envelope glycoprotein"/>
    <property type="match status" value="2"/>
</dbReference>
<comment type="domain">
    <text evidence="32 33">The 17 amino acids long immunosuppressive region is present in many retroviral envelope proteins. Synthetic peptides derived from this relatively conserved sequence inhibit immune function in vitro and in vivo.</text>
</comment>
<dbReference type="GO" id="GO:0019062">
    <property type="term" value="P:virion attachment to host cell"/>
    <property type="evidence" value="ECO:0007669"/>
    <property type="project" value="UniProtKB-UniRule"/>
</dbReference>
<evidence type="ECO:0000256" key="14">
    <source>
        <dbReference type="ARBA" id="ARBA00022692"/>
    </source>
</evidence>
<feature type="disulfide bond" evidence="32">
    <location>
        <begin position="130"/>
        <end position="156"/>
    </location>
</feature>
<dbReference type="FunFam" id="2.170.40.20:FF:000002">
    <property type="entry name" value="Envelope glycoprotein gp160"/>
    <property type="match status" value="1"/>
</dbReference>
<evidence type="ECO:0000256" key="31">
    <source>
        <dbReference type="ARBA" id="ARBA00023296"/>
    </source>
</evidence>
<proteinExistence type="inferred from homology"/>
<dbReference type="SUPFAM" id="SSF56502">
    <property type="entry name" value="gp120 core"/>
    <property type="match status" value="2"/>
</dbReference>
<evidence type="ECO:0000256" key="32">
    <source>
        <dbReference type="HAMAP-Rule" id="MF_04083"/>
    </source>
</evidence>
<evidence type="ECO:0000256" key="19">
    <source>
        <dbReference type="ARBA" id="ARBA00022870"/>
    </source>
</evidence>
<feature type="disulfide bond" evidence="32">
    <location>
        <begin position="219"/>
        <end position="248"/>
    </location>
</feature>
<evidence type="ECO:0000256" key="33">
    <source>
        <dbReference type="RuleBase" id="RU363095"/>
    </source>
</evidence>
<protein>
    <recommendedName>
        <fullName evidence="32">Envelope glycoprotein gp160</fullName>
    </recommendedName>
    <alternativeName>
        <fullName evidence="32">Env polyprotein</fullName>
    </alternativeName>
    <component>
        <recommendedName>
            <fullName evidence="32">Surface protein gp120</fullName>
            <shortName evidence="32">SU</shortName>
        </recommendedName>
        <alternativeName>
            <fullName evidence="32">Glycoprotein 120</fullName>
            <shortName evidence="32">gp120</shortName>
        </alternativeName>
    </component>
    <component>
        <recommendedName>
            <fullName evidence="32">Transmembrane protein gp41</fullName>
            <shortName evidence="32">TM</shortName>
        </recommendedName>
        <alternativeName>
            <fullName evidence="32">Glycoprotein 41</fullName>
            <shortName evidence="32">gp41</shortName>
        </alternativeName>
    </component>
</protein>
<feature type="disulfide bond" evidence="32">
    <location>
        <begin position="53"/>
        <end position="73"/>
    </location>
</feature>
<feature type="short sequence motif" description="YXXL motif; contains endocytosis signal" evidence="32">
    <location>
        <begin position="713"/>
        <end position="716"/>
    </location>
</feature>
<evidence type="ECO:0000256" key="9">
    <source>
        <dbReference type="ARBA" id="ARBA00022511"/>
    </source>
</evidence>
<keyword evidence="23 32" id="KW-1039">Host endosome</keyword>
<evidence type="ECO:0000256" key="21">
    <source>
        <dbReference type="ARBA" id="ARBA00022890"/>
    </source>
</evidence>
<dbReference type="GO" id="GO:1903911">
    <property type="term" value="P:positive regulation of receptor clustering"/>
    <property type="evidence" value="ECO:0007669"/>
    <property type="project" value="UniProtKB-UniRule"/>
</dbReference>
<evidence type="ECO:0000256" key="28">
    <source>
        <dbReference type="ARBA" id="ARBA00023180"/>
    </source>
</evidence>
<comment type="subcellular location">
    <subcellularLocation>
        <location evidence="3">Host cell membrane</location>
        <topology evidence="3">Peripheral membrane protein</topology>
    </subcellularLocation>
    <subcellularLocation>
        <location evidence="1">Host cell membrane</location>
        <topology evidence="1">Single-pass type I membrane protein</topology>
    </subcellularLocation>
    <subcellularLocation>
        <location evidence="2">Host endosome membrane</location>
        <topology evidence="2">Peripheral membrane protein</topology>
    </subcellularLocation>
    <subcellularLocation>
        <location evidence="5">Host endosome membrane</location>
        <topology evidence="5">Single-pass type I membrane protein</topology>
    </subcellularLocation>
    <subcellularLocation>
        <location evidence="6">Virion membrane</location>
        <topology evidence="6">Peripheral membrane protein</topology>
    </subcellularLocation>
    <subcellularLocation>
        <location evidence="4">Virion membrane</location>
        <topology evidence="4">Single-pass type I membrane protein</topology>
    </subcellularLocation>
</comment>
<keyword evidence="7 32" id="KW-1168">Fusion of virus membrane with host membrane</keyword>
<dbReference type="GO" id="GO:0020002">
    <property type="term" value="C:host cell plasma membrane"/>
    <property type="evidence" value="ECO:0007669"/>
    <property type="project" value="UniProtKB-SubCell"/>
</dbReference>
<dbReference type="GO" id="GO:0039654">
    <property type="term" value="P:fusion of virus membrane with host endosome membrane"/>
    <property type="evidence" value="ECO:0007669"/>
    <property type="project" value="UniProtKB-UniRule"/>
</dbReference>
<evidence type="ECO:0000256" key="11">
    <source>
        <dbReference type="ARBA" id="ARBA00022581"/>
    </source>
</evidence>
<evidence type="ECO:0000256" key="25">
    <source>
        <dbReference type="ARBA" id="ARBA00023136"/>
    </source>
</evidence>
<dbReference type="CDD" id="cd09909">
    <property type="entry name" value="HIV-1-like_HR1-HR2"/>
    <property type="match status" value="1"/>
</dbReference>
<feature type="coiled-coil region" evidence="32">
    <location>
        <begin position="634"/>
        <end position="668"/>
    </location>
</feature>
<feature type="topological domain" description="Cytoplasmic" evidence="32">
    <location>
        <begin position="707"/>
        <end position="857"/>
    </location>
</feature>
<feature type="chain" id="PRO_5023520695" description="Envelope glycoprotein gp160" evidence="32">
    <location>
        <begin position="32"/>
        <end position="857"/>
    </location>
</feature>
<comment type="PTM">
    <text evidence="32">Palmitoylation of the transmembrane protein and of Env polyprotein (prior to its proteolytic cleavage) is essential for their association with host cell membrane lipid rafts. Palmitoylation is therefore required for envelope trafficking to classical lipid rafts, but not for viral replication.</text>
</comment>
<evidence type="ECO:0000256" key="10">
    <source>
        <dbReference type="ARBA" id="ARBA00022570"/>
    </source>
</evidence>
<dbReference type="EMBL" id="HM639068">
    <property type="protein sequence ID" value="ADM30741.1"/>
    <property type="molecule type" value="Genomic_DNA"/>
</dbReference>
<evidence type="ECO:0000256" key="16">
    <source>
        <dbReference type="ARBA" id="ARBA00022729"/>
    </source>
</evidence>